<evidence type="ECO:0000313" key="2">
    <source>
        <dbReference type="EMBL" id="SPE32569.1"/>
    </source>
</evidence>
<feature type="transmembrane region" description="Helical" evidence="1">
    <location>
        <begin position="435"/>
        <end position="455"/>
    </location>
</feature>
<dbReference type="Proteomes" id="UP000239735">
    <property type="component" value="Unassembled WGS sequence"/>
</dbReference>
<protein>
    <recommendedName>
        <fullName evidence="4">Glycosyltransferase RgtA/B/C/D-like domain-containing protein</fullName>
    </recommendedName>
</protein>
<organism evidence="2 3">
    <name type="scientific">Candidatus Sulfuritelmatomonas gaucii</name>
    <dbReference type="NCBI Taxonomy" id="2043161"/>
    <lineage>
        <taxon>Bacteria</taxon>
        <taxon>Pseudomonadati</taxon>
        <taxon>Acidobacteriota</taxon>
        <taxon>Terriglobia</taxon>
        <taxon>Terriglobales</taxon>
        <taxon>Acidobacteriaceae</taxon>
        <taxon>Candidatus Sulfuritelmatomonas</taxon>
    </lineage>
</organism>
<feature type="transmembrane region" description="Helical" evidence="1">
    <location>
        <begin position="162"/>
        <end position="179"/>
    </location>
</feature>
<gene>
    <name evidence="2" type="ORF">SBA5_990003</name>
</gene>
<keyword evidence="1" id="KW-0472">Membrane</keyword>
<proteinExistence type="predicted"/>
<reference evidence="3" key="1">
    <citation type="submission" date="2018-02" db="EMBL/GenBank/DDBJ databases">
        <authorList>
            <person name="Hausmann B."/>
        </authorList>
    </citation>
    <scope>NUCLEOTIDE SEQUENCE [LARGE SCALE GENOMIC DNA]</scope>
    <source>
        <strain evidence="3">Peat soil MAG SbA5</strain>
    </source>
</reference>
<feature type="transmembrane region" description="Helical" evidence="1">
    <location>
        <begin position="236"/>
        <end position="258"/>
    </location>
</feature>
<feature type="transmembrane region" description="Helical" evidence="1">
    <location>
        <begin position="105"/>
        <end position="126"/>
    </location>
</feature>
<dbReference type="AlphaFoldDB" id="A0A2N9MAS7"/>
<sequence length="492" mass="54510">MEEMDSAIANLLQPIKVAVQESQSIAPKRNNVSSAIHALLVVLGAVFLSWPAIYNGYPLMYWDGVEYLAVGHKIAGALFLHRLSPTYGARSVFYSLAIYPFHWGAAPWLVVAMQCLLVAWVLWLVVRSIAASYAETGYICLMLLLTLLTSVGWYTSFVMPDILAPVLCLAIYLLVYAGDSLSRVERIALSLIAWWCITAHGSHLLLAASLCLLLAAATFLEQMLDRRKCRAEDFRAVGQFALIVIAAVVSQLAFYGFLCGKPSLTGPHPPFLMARVITDGPGRWYLKQHCPQEHWVICDDMSSISTDSATLLFDPTDSWSSSTESVQLRMEAEEVPLVLAILRTYPRQEFLRAAANFRHQLGLFDLYGFSVDETLTELAKNLSPQLVSGYLGSRQARDALPLRSLSQVEWWVVIASLAIIARPAPFFVRQPSRRLAGLCLLIAATIFGNACITGVISKPDPRFQCRVIWLVPFLAGLLLLDCFAHRRRGSGS</sequence>
<accession>A0A2N9MAS7</accession>
<keyword evidence="1" id="KW-0812">Transmembrane</keyword>
<feature type="transmembrane region" description="Helical" evidence="1">
    <location>
        <begin position="138"/>
        <end position="156"/>
    </location>
</feature>
<dbReference type="OrthoDB" id="7238679at2"/>
<feature type="transmembrane region" description="Helical" evidence="1">
    <location>
        <begin position="191"/>
        <end position="216"/>
    </location>
</feature>
<evidence type="ECO:0000256" key="1">
    <source>
        <dbReference type="SAM" id="Phobius"/>
    </source>
</evidence>
<name>A0A2N9MAS7_9BACT</name>
<feature type="transmembrane region" description="Helical" evidence="1">
    <location>
        <begin position="467"/>
        <end position="484"/>
    </location>
</feature>
<evidence type="ECO:0008006" key="4">
    <source>
        <dbReference type="Google" id="ProtNLM"/>
    </source>
</evidence>
<feature type="transmembrane region" description="Helical" evidence="1">
    <location>
        <begin position="35"/>
        <end position="53"/>
    </location>
</feature>
<dbReference type="EMBL" id="OKRB01000162">
    <property type="protein sequence ID" value="SPE32569.1"/>
    <property type="molecule type" value="Genomic_DNA"/>
</dbReference>
<keyword evidence="1" id="KW-1133">Transmembrane helix</keyword>
<evidence type="ECO:0000313" key="3">
    <source>
        <dbReference type="Proteomes" id="UP000239735"/>
    </source>
</evidence>